<evidence type="ECO:0000313" key="1">
    <source>
        <dbReference type="EMBL" id="KAK5826647.1"/>
    </source>
</evidence>
<dbReference type="Proteomes" id="UP001358586">
    <property type="component" value="Chromosome 6"/>
</dbReference>
<accession>A0ABR0PQD8</accession>
<comment type="caution">
    <text evidence="1">The sequence shown here is derived from an EMBL/GenBank/DDBJ whole genome shotgun (WGS) entry which is preliminary data.</text>
</comment>
<gene>
    <name evidence="1" type="ORF">PVK06_021573</name>
</gene>
<organism evidence="1 2">
    <name type="scientific">Gossypium arboreum</name>
    <name type="common">Tree cotton</name>
    <name type="synonym">Gossypium nanking</name>
    <dbReference type="NCBI Taxonomy" id="29729"/>
    <lineage>
        <taxon>Eukaryota</taxon>
        <taxon>Viridiplantae</taxon>
        <taxon>Streptophyta</taxon>
        <taxon>Embryophyta</taxon>
        <taxon>Tracheophyta</taxon>
        <taxon>Spermatophyta</taxon>
        <taxon>Magnoliopsida</taxon>
        <taxon>eudicotyledons</taxon>
        <taxon>Gunneridae</taxon>
        <taxon>Pentapetalae</taxon>
        <taxon>rosids</taxon>
        <taxon>malvids</taxon>
        <taxon>Malvales</taxon>
        <taxon>Malvaceae</taxon>
        <taxon>Malvoideae</taxon>
        <taxon>Gossypium</taxon>
    </lineage>
</organism>
<name>A0ABR0PQD8_GOSAR</name>
<keyword evidence="2" id="KW-1185">Reference proteome</keyword>
<reference evidence="1 2" key="1">
    <citation type="submission" date="2023-03" db="EMBL/GenBank/DDBJ databases">
        <title>WGS of Gossypium arboreum.</title>
        <authorList>
            <person name="Yu D."/>
        </authorList>
    </citation>
    <scope>NUCLEOTIDE SEQUENCE [LARGE SCALE GENOMIC DNA]</scope>
    <source>
        <tissue evidence="1">Leaf</tissue>
    </source>
</reference>
<protein>
    <submittedName>
        <fullName evidence="1">Uncharacterized protein</fullName>
    </submittedName>
</protein>
<evidence type="ECO:0000313" key="2">
    <source>
        <dbReference type="Proteomes" id="UP001358586"/>
    </source>
</evidence>
<proteinExistence type="predicted"/>
<dbReference type="EMBL" id="JARKNE010000006">
    <property type="protein sequence ID" value="KAK5826647.1"/>
    <property type="molecule type" value="Genomic_DNA"/>
</dbReference>
<sequence>MMVREDFFHSESGVFVFCFENSEELKNLRSWDEKRGTCENGREGCSGKISACFLPTNTIQTTLLSTISFMGGFVWDSTLRSNRIHLIFTTNVGGMVFRAMRYWNLVLLAKLRWRLVVEADALWPRVVHAKYLSSGNFLDAIKPLNCSHTWRSMLAGIEVLNKGLPCQIGNGSIVRF</sequence>